<name>A0A368S4F4_SETIT</name>
<proteinExistence type="predicted"/>
<sequence length="172" mass="18418">MNGTGGDNLTSPPDGINNQWWRVEGDSQTAAPSSRKETAAARAPKENRRLQHRCTALLLKTKLKLNLLRQNRRGKETWREASRRCLGNLLAVAARGSCSTSPPAHLGPLPLLPTELSGIAQKLTVAARLAHRQHPAAPSLLCHAGRRAAPPPVEAPSTKCGRERAGEKGAAP</sequence>
<protein>
    <submittedName>
        <fullName evidence="2">Uncharacterized protein</fullName>
    </submittedName>
</protein>
<feature type="region of interest" description="Disordered" evidence="1">
    <location>
        <begin position="1"/>
        <end position="49"/>
    </location>
</feature>
<organism evidence="2">
    <name type="scientific">Setaria italica</name>
    <name type="common">Foxtail millet</name>
    <name type="synonym">Panicum italicum</name>
    <dbReference type="NCBI Taxonomy" id="4555"/>
    <lineage>
        <taxon>Eukaryota</taxon>
        <taxon>Viridiplantae</taxon>
        <taxon>Streptophyta</taxon>
        <taxon>Embryophyta</taxon>
        <taxon>Tracheophyta</taxon>
        <taxon>Spermatophyta</taxon>
        <taxon>Magnoliopsida</taxon>
        <taxon>Liliopsida</taxon>
        <taxon>Poales</taxon>
        <taxon>Poaceae</taxon>
        <taxon>PACMAD clade</taxon>
        <taxon>Panicoideae</taxon>
        <taxon>Panicodae</taxon>
        <taxon>Paniceae</taxon>
        <taxon>Cenchrinae</taxon>
        <taxon>Setaria</taxon>
    </lineage>
</organism>
<reference evidence="2" key="2">
    <citation type="submission" date="2015-07" db="EMBL/GenBank/DDBJ databases">
        <authorList>
            <person name="Noorani M."/>
        </authorList>
    </citation>
    <scope>NUCLEOTIDE SEQUENCE</scope>
    <source>
        <strain evidence="2">Yugu1</strain>
    </source>
</reference>
<feature type="compositionally biased region" description="Basic and acidic residues" evidence="1">
    <location>
        <begin position="160"/>
        <end position="172"/>
    </location>
</feature>
<feature type="compositionally biased region" description="Polar residues" evidence="1">
    <location>
        <begin position="7"/>
        <end position="32"/>
    </location>
</feature>
<dbReference type="EMBL" id="CM003535">
    <property type="protein sequence ID" value="RCV37251.1"/>
    <property type="molecule type" value="Genomic_DNA"/>
</dbReference>
<feature type="region of interest" description="Disordered" evidence="1">
    <location>
        <begin position="144"/>
        <end position="172"/>
    </location>
</feature>
<feature type="compositionally biased region" description="Basic and acidic residues" evidence="1">
    <location>
        <begin position="34"/>
        <end position="49"/>
    </location>
</feature>
<evidence type="ECO:0000256" key="1">
    <source>
        <dbReference type="SAM" id="MobiDB-lite"/>
    </source>
</evidence>
<gene>
    <name evidence="2" type="ORF">SETIT_8G048100v2</name>
</gene>
<reference evidence="2" key="1">
    <citation type="journal article" date="2012" name="Nat. Biotechnol.">
        <title>Reference genome sequence of the model plant Setaria.</title>
        <authorList>
            <person name="Bennetzen J.L."/>
            <person name="Schmutz J."/>
            <person name="Wang H."/>
            <person name="Percifield R."/>
            <person name="Hawkins J."/>
            <person name="Pontaroli A.C."/>
            <person name="Estep M."/>
            <person name="Feng L."/>
            <person name="Vaughn J.N."/>
            <person name="Grimwood J."/>
            <person name="Jenkins J."/>
            <person name="Barry K."/>
            <person name="Lindquist E."/>
            <person name="Hellsten U."/>
            <person name="Deshpande S."/>
            <person name="Wang X."/>
            <person name="Wu X."/>
            <person name="Mitros T."/>
            <person name="Triplett J."/>
            <person name="Yang X."/>
            <person name="Ye C.Y."/>
            <person name="Mauro-Herrera M."/>
            <person name="Wang L."/>
            <person name="Li P."/>
            <person name="Sharma M."/>
            <person name="Sharma R."/>
            <person name="Ronald P.C."/>
            <person name="Panaud O."/>
            <person name="Kellogg E.A."/>
            <person name="Brutnell T.P."/>
            <person name="Doust A.N."/>
            <person name="Tuskan G.A."/>
            <person name="Rokhsar D."/>
            <person name="Devos K.M."/>
        </authorList>
    </citation>
    <scope>NUCLEOTIDE SEQUENCE [LARGE SCALE GENOMIC DNA]</scope>
    <source>
        <strain evidence="2">Yugu1</strain>
    </source>
</reference>
<accession>A0A368S4F4</accession>
<dbReference type="AlphaFoldDB" id="A0A368S4F4"/>
<evidence type="ECO:0000313" key="2">
    <source>
        <dbReference type="EMBL" id="RCV37251.1"/>
    </source>
</evidence>